<dbReference type="AlphaFoldDB" id="A0A1Y3U3I7"/>
<feature type="active site" description="Nucleophile; for GATase activity" evidence="10">
    <location>
        <position position="2"/>
    </location>
</feature>
<feature type="domain" description="SIS" evidence="12">
    <location>
        <begin position="304"/>
        <end position="443"/>
    </location>
</feature>
<evidence type="ECO:0000256" key="4">
    <source>
        <dbReference type="ARBA" id="ARBA00016090"/>
    </source>
</evidence>
<gene>
    <name evidence="10" type="primary">glmS</name>
    <name evidence="13" type="ORF">B5G21_09110</name>
</gene>
<feature type="initiator methionine" description="Removed" evidence="10">
    <location>
        <position position="1"/>
    </location>
</feature>
<dbReference type="Proteomes" id="UP000196560">
    <property type="component" value="Unassembled WGS sequence"/>
</dbReference>
<evidence type="ECO:0000259" key="12">
    <source>
        <dbReference type="PROSITE" id="PS51464"/>
    </source>
</evidence>
<evidence type="ECO:0000256" key="10">
    <source>
        <dbReference type="HAMAP-Rule" id="MF_00164"/>
    </source>
</evidence>
<dbReference type="GO" id="GO:0046349">
    <property type="term" value="P:amino sugar biosynthetic process"/>
    <property type="evidence" value="ECO:0007669"/>
    <property type="project" value="UniProtKB-ARBA"/>
</dbReference>
<keyword evidence="5 10" id="KW-0963">Cytoplasm</keyword>
<protein>
    <recommendedName>
        <fullName evidence="4 10">Glutamine--fructose-6-phosphate aminotransferase [isomerizing]</fullName>
        <ecNumber evidence="3 10">2.6.1.16</ecNumber>
    </recommendedName>
    <alternativeName>
        <fullName evidence="10">D-fructose-6-phosphate amidotransferase</fullName>
    </alternativeName>
    <alternativeName>
        <fullName evidence="10">GFAT</fullName>
    </alternativeName>
    <alternativeName>
        <fullName evidence="10">Glucosamine-6-phosphate synthase</fullName>
    </alternativeName>
    <alternativeName>
        <fullName evidence="10">Hexosephosphate aminotransferase</fullName>
    </alternativeName>
    <alternativeName>
        <fullName evidence="10">L-glutamine--D-fructose-6-phosphate amidotransferase</fullName>
    </alternativeName>
</protein>
<dbReference type="InterPro" id="IPR035490">
    <property type="entry name" value="GlmS/FrlB_SIS"/>
</dbReference>
<dbReference type="Gene3D" id="3.40.50.10490">
    <property type="entry name" value="Glucose-6-phosphate isomerase like protein, domain 1"/>
    <property type="match status" value="2"/>
</dbReference>
<dbReference type="PROSITE" id="PS51464">
    <property type="entry name" value="SIS"/>
    <property type="match status" value="2"/>
</dbReference>
<dbReference type="PANTHER" id="PTHR10937:SF0">
    <property type="entry name" value="GLUTAMINE--FRUCTOSE-6-PHOSPHATE TRANSAMINASE (ISOMERIZING)"/>
    <property type="match status" value="1"/>
</dbReference>
<dbReference type="PROSITE" id="PS51278">
    <property type="entry name" value="GATASE_TYPE_2"/>
    <property type="match status" value="1"/>
</dbReference>
<dbReference type="HAMAP" id="MF_00164">
    <property type="entry name" value="GlmS"/>
    <property type="match status" value="1"/>
</dbReference>
<evidence type="ECO:0000256" key="2">
    <source>
        <dbReference type="ARBA" id="ARBA00004496"/>
    </source>
</evidence>
<comment type="subunit">
    <text evidence="10">Homodimer.</text>
</comment>
<evidence type="ECO:0000256" key="9">
    <source>
        <dbReference type="ARBA" id="ARBA00022962"/>
    </source>
</evidence>
<dbReference type="InterPro" id="IPR001347">
    <property type="entry name" value="SIS_dom"/>
</dbReference>
<evidence type="ECO:0000256" key="7">
    <source>
        <dbReference type="ARBA" id="ARBA00022679"/>
    </source>
</evidence>
<sequence length="628" mass="67661">MCGIVGYTGFSQAKNVLIDGLKRLEYRGYDSAGIALERQSASATELDVHRRVGKVAGLESELEHVDTASTCGIGHTRWATHGRPSVANAHPHTSCDGRIAVVHNGIIENFAELREELERRGHRFTSDTDTEVFAHLIEEAYEGRPADPATGEPAQPGSHDLMAAVREATTHVVGAYGLAALCADEPGVIAVARKDSPIIIGRGEDGSYVASDVIAVIDATRDVVVLEDGQFARLTPEGITYTDAEGTAIEPAITHIDWDIDMAEKGGYPDFMLKEIHEQPRVVRDTLVGRMVGGELDIDELGLTYEELNLIDRVYVIACGTSYHAGLIAKNLIEMWARIPCEVEAASEFRYRNPIITPSTLVVAVSQSGETADTLAAIRDARIKGAKVFGITNVVGSPVARESDGVIYTKANKEIAVASTKSFIGQVVSLTLLSLLLAQVKGKLTTGQVRMLFRELGDTAEQIQWIFDTQAEAVHEAALACKDAHSALFVGRGMGAAIAHEGALKLKEISYLHAEAYAAGEMKHGPIALIDPGFPVIAVTTKSPTYDKTVSNLKECEARGAKIIVVATEGDEDIKQIADHVIYIPPVRDAFCPITATVPLQLLAREVAIMRDCDVDQPRNLAKSVTVE</sequence>
<evidence type="ECO:0000313" key="14">
    <source>
        <dbReference type="Proteomes" id="UP000196560"/>
    </source>
</evidence>
<dbReference type="SUPFAM" id="SSF56235">
    <property type="entry name" value="N-terminal nucleophile aminohydrolases (Ntn hydrolases)"/>
    <property type="match status" value="1"/>
</dbReference>
<feature type="domain" description="SIS" evidence="12">
    <location>
        <begin position="477"/>
        <end position="618"/>
    </location>
</feature>
<dbReference type="InterPro" id="IPR017932">
    <property type="entry name" value="GATase_2_dom"/>
</dbReference>
<dbReference type="RefSeq" id="WP_087186918.1">
    <property type="nucleotide sequence ID" value="NZ_NFHO01000011.1"/>
</dbReference>
<dbReference type="PANTHER" id="PTHR10937">
    <property type="entry name" value="GLUCOSAMINE--FRUCTOSE-6-PHOSPHATE AMINOTRANSFERASE, ISOMERIZING"/>
    <property type="match status" value="1"/>
</dbReference>
<dbReference type="FunFam" id="3.40.50.10490:FF:000001">
    <property type="entry name" value="Glutamine--fructose-6-phosphate aminotransferase [isomerizing]"/>
    <property type="match status" value="1"/>
</dbReference>
<dbReference type="NCBIfam" id="NF001484">
    <property type="entry name" value="PRK00331.1"/>
    <property type="match status" value="1"/>
</dbReference>
<dbReference type="Gene3D" id="3.60.20.10">
    <property type="entry name" value="Glutamine Phosphoribosylpyrophosphate, subunit 1, domain 1"/>
    <property type="match status" value="1"/>
</dbReference>
<accession>A0A1Y3U3I7</accession>
<dbReference type="GO" id="GO:0005829">
    <property type="term" value="C:cytosol"/>
    <property type="evidence" value="ECO:0007669"/>
    <property type="project" value="TreeGrafter"/>
</dbReference>
<dbReference type="CDD" id="cd00714">
    <property type="entry name" value="GFAT"/>
    <property type="match status" value="1"/>
</dbReference>
<dbReference type="FunFam" id="3.40.50.10490:FF:000002">
    <property type="entry name" value="Glutamine--fructose-6-phosphate aminotransferase [isomerizing]"/>
    <property type="match status" value="1"/>
</dbReference>
<comment type="catalytic activity">
    <reaction evidence="1 10">
        <text>D-fructose 6-phosphate + L-glutamine = D-glucosamine 6-phosphate + L-glutamate</text>
        <dbReference type="Rhea" id="RHEA:13237"/>
        <dbReference type="ChEBI" id="CHEBI:29985"/>
        <dbReference type="ChEBI" id="CHEBI:58359"/>
        <dbReference type="ChEBI" id="CHEBI:58725"/>
        <dbReference type="ChEBI" id="CHEBI:61527"/>
        <dbReference type="EC" id="2.6.1.16"/>
    </reaction>
</comment>
<dbReference type="FunFam" id="3.60.20.10:FF:000006">
    <property type="entry name" value="Glutamine--fructose-6-phosphate aminotransferase [isomerizing]"/>
    <property type="match status" value="1"/>
</dbReference>
<evidence type="ECO:0000256" key="6">
    <source>
        <dbReference type="ARBA" id="ARBA00022576"/>
    </source>
</evidence>
<dbReference type="InterPro" id="IPR029055">
    <property type="entry name" value="Ntn_hydrolases_N"/>
</dbReference>
<dbReference type="Pfam" id="PF01380">
    <property type="entry name" value="SIS"/>
    <property type="match status" value="2"/>
</dbReference>
<reference evidence="14" key="1">
    <citation type="submission" date="2017-04" db="EMBL/GenBank/DDBJ databases">
        <title>Function of individual gut microbiota members based on whole genome sequencing of pure cultures obtained from chicken caecum.</title>
        <authorList>
            <person name="Medvecky M."/>
            <person name="Cejkova D."/>
            <person name="Polansky O."/>
            <person name="Karasova D."/>
            <person name="Kubasova T."/>
            <person name="Cizek A."/>
            <person name="Rychlik I."/>
        </authorList>
    </citation>
    <scope>NUCLEOTIDE SEQUENCE [LARGE SCALE GENOMIC DNA]</scope>
    <source>
        <strain evidence="14">An70</strain>
    </source>
</reference>
<evidence type="ECO:0000256" key="8">
    <source>
        <dbReference type="ARBA" id="ARBA00022737"/>
    </source>
</evidence>
<dbReference type="SUPFAM" id="SSF53697">
    <property type="entry name" value="SIS domain"/>
    <property type="match status" value="1"/>
</dbReference>
<name>A0A1Y3U3I7_9ACTN</name>
<dbReference type="eggNOG" id="COG0449">
    <property type="taxonomic scope" value="Bacteria"/>
</dbReference>
<dbReference type="NCBIfam" id="TIGR01135">
    <property type="entry name" value="glmS"/>
    <property type="match status" value="1"/>
</dbReference>
<dbReference type="CDD" id="cd05008">
    <property type="entry name" value="SIS_GlmS_GlmD_1"/>
    <property type="match status" value="1"/>
</dbReference>
<dbReference type="InterPro" id="IPR005855">
    <property type="entry name" value="GFAT"/>
</dbReference>
<dbReference type="InterPro" id="IPR047084">
    <property type="entry name" value="GFAT_N"/>
</dbReference>
<evidence type="ECO:0000313" key="13">
    <source>
        <dbReference type="EMBL" id="OUN41788.1"/>
    </source>
</evidence>
<evidence type="ECO:0000256" key="1">
    <source>
        <dbReference type="ARBA" id="ARBA00001031"/>
    </source>
</evidence>
<keyword evidence="8" id="KW-0677">Repeat</keyword>
<dbReference type="GO" id="GO:0006487">
    <property type="term" value="P:protein N-linked glycosylation"/>
    <property type="evidence" value="ECO:0007669"/>
    <property type="project" value="TreeGrafter"/>
</dbReference>
<keyword evidence="14" id="KW-1185">Reference proteome</keyword>
<evidence type="ECO:0000256" key="5">
    <source>
        <dbReference type="ARBA" id="ARBA00022490"/>
    </source>
</evidence>
<keyword evidence="7 10" id="KW-0808">Transferase</keyword>
<dbReference type="GO" id="GO:0006002">
    <property type="term" value="P:fructose 6-phosphate metabolic process"/>
    <property type="evidence" value="ECO:0007669"/>
    <property type="project" value="TreeGrafter"/>
</dbReference>
<dbReference type="GO" id="GO:0005975">
    <property type="term" value="P:carbohydrate metabolic process"/>
    <property type="evidence" value="ECO:0007669"/>
    <property type="project" value="UniProtKB-UniRule"/>
</dbReference>
<evidence type="ECO:0000259" key="11">
    <source>
        <dbReference type="PROSITE" id="PS51278"/>
    </source>
</evidence>
<dbReference type="GO" id="GO:0006047">
    <property type="term" value="P:UDP-N-acetylglucosamine metabolic process"/>
    <property type="evidence" value="ECO:0007669"/>
    <property type="project" value="TreeGrafter"/>
</dbReference>
<dbReference type="Pfam" id="PF13522">
    <property type="entry name" value="GATase_6"/>
    <property type="match status" value="1"/>
</dbReference>
<dbReference type="EC" id="2.6.1.16" evidence="3 10"/>
<comment type="subcellular location">
    <subcellularLocation>
        <location evidence="2 10">Cytoplasm</location>
    </subcellularLocation>
</comment>
<dbReference type="GO" id="GO:0004360">
    <property type="term" value="F:glutamine-fructose-6-phosphate transaminase (isomerizing) activity"/>
    <property type="evidence" value="ECO:0007669"/>
    <property type="project" value="UniProtKB-UniRule"/>
</dbReference>
<feature type="active site" description="For Fru-6P isomerization activity" evidence="10">
    <location>
        <position position="623"/>
    </location>
</feature>
<keyword evidence="9" id="KW-0315">Glutamine amidotransferase</keyword>
<dbReference type="STRING" id="1118060.GCA_000311845_00185"/>
<dbReference type="EMBL" id="NFHO01000011">
    <property type="protein sequence ID" value="OUN41788.1"/>
    <property type="molecule type" value="Genomic_DNA"/>
</dbReference>
<evidence type="ECO:0000256" key="3">
    <source>
        <dbReference type="ARBA" id="ARBA00012916"/>
    </source>
</evidence>
<dbReference type="InterPro" id="IPR046348">
    <property type="entry name" value="SIS_dom_sf"/>
</dbReference>
<organism evidence="13 14">
    <name type="scientific">Enorma massiliensis</name>
    <dbReference type="NCBI Taxonomy" id="1472761"/>
    <lineage>
        <taxon>Bacteria</taxon>
        <taxon>Bacillati</taxon>
        <taxon>Actinomycetota</taxon>
        <taxon>Coriobacteriia</taxon>
        <taxon>Coriobacteriales</taxon>
        <taxon>Coriobacteriaceae</taxon>
        <taxon>Enorma</taxon>
    </lineage>
</organism>
<feature type="domain" description="Glutamine amidotransferase type-2" evidence="11">
    <location>
        <begin position="2"/>
        <end position="237"/>
    </location>
</feature>
<comment type="function">
    <text evidence="10">Catalyzes the first step in hexosamine metabolism, converting fructose-6P into glucosamine-6P using glutamine as a nitrogen source.</text>
</comment>
<comment type="caution">
    <text evidence="13">The sequence shown here is derived from an EMBL/GenBank/DDBJ whole genome shotgun (WGS) entry which is preliminary data.</text>
</comment>
<keyword evidence="6 10" id="KW-0032">Aminotransferase</keyword>
<proteinExistence type="inferred from homology"/>
<dbReference type="InterPro" id="IPR035466">
    <property type="entry name" value="GlmS/AgaS_SIS"/>
</dbReference>
<dbReference type="GO" id="GO:0097367">
    <property type="term" value="F:carbohydrate derivative binding"/>
    <property type="evidence" value="ECO:0007669"/>
    <property type="project" value="InterPro"/>
</dbReference>
<dbReference type="CDD" id="cd05009">
    <property type="entry name" value="SIS_GlmS_GlmD_2"/>
    <property type="match status" value="1"/>
</dbReference>